<dbReference type="eggNOG" id="ENOG502SSNC">
    <property type="taxonomic scope" value="Eukaryota"/>
</dbReference>
<dbReference type="Proteomes" id="UP000027135">
    <property type="component" value="Unassembled WGS sequence"/>
</dbReference>
<dbReference type="STRING" id="136037.A0A067RFK5"/>
<reference evidence="1 2" key="1">
    <citation type="journal article" date="2014" name="Nat. Commun.">
        <title>Molecular traces of alternative social organization in a termite genome.</title>
        <authorList>
            <person name="Terrapon N."/>
            <person name="Li C."/>
            <person name="Robertson H.M."/>
            <person name="Ji L."/>
            <person name="Meng X."/>
            <person name="Booth W."/>
            <person name="Chen Z."/>
            <person name="Childers C.P."/>
            <person name="Glastad K.M."/>
            <person name="Gokhale K."/>
            <person name="Gowin J."/>
            <person name="Gronenberg W."/>
            <person name="Hermansen R.A."/>
            <person name="Hu H."/>
            <person name="Hunt B.G."/>
            <person name="Huylmans A.K."/>
            <person name="Khalil S.M."/>
            <person name="Mitchell R.D."/>
            <person name="Munoz-Torres M.C."/>
            <person name="Mustard J.A."/>
            <person name="Pan H."/>
            <person name="Reese J.T."/>
            <person name="Scharf M.E."/>
            <person name="Sun F."/>
            <person name="Vogel H."/>
            <person name="Xiao J."/>
            <person name="Yang W."/>
            <person name="Yang Z."/>
            <person name="Yang Z."/>
            <person name="Zhou J."/>
            <person name="Zhu J."/>
            <person name="Brent C.S."/>
            <person name="Elsik C.G."/>
            <person name="Goodisman M.A."/>
            <person name="Liberles D.A."/>
            <person name="Roe R.M."/>
            <person name="Vargo E.L."/>
            <person name="Vilcinskas A."/>
            <person name="Wang J."/>
            <person name="Bornberg-Bauer E."/>
            <person name="Korb J."/>
            <person name="Zhang G."/>
            <person name="Liebig J."/>
        </authorList>
    </citation>
    <scope>NUCLEOTIDE SEQUENCE [LARGE SCALE GENOMIC DNA]</scope>
    <source>
        <tissue evidence="1">Whole organism</tissue>
    </source>
</reference>
<accession>A0A067RFK5</accession>
<keyword evidence="2" id="KW-1185">Reference proteome</keyword>
<dbReference type="AlphaFoldDB" id="A0A067RFK5"/>
<proteinExistence type="predicted"/>
<organism evidence="1 2">
    <name type="scientific">Zootermopsis nevadensis</name>
    <name type="common">Dampwood termite</name>
    <dbReference type="NCBI Taxonomy" id="136037"/>
    <lineage>
        <taxon>Eukaryota</taxon>
        <taxon>Metazoa</taxon>
        <taxon>Ecdysozoa</taxon>
        <taxon>Arthropoda</taxon>
        <taxon>Hexapoda</taxon>
        <taxon>Insecta</taxon>
        <taxon>Pterygota</taxon>
        <taxon>Neoptera</taxon>
        <taxon>Polyneoptera</taxon>
        <taxon>Dictyoptera</taxon>
        <taxon>Blattodea</taxon>
        <taxon>Blattoidea</taxon>
        <taxon>Termitoidae</taxon>
        <taxon>Termopsidae</taxon>
        <taxon>Zootermopsis</taxon>
    </lineage>
</organism>
<sequence length="143" mass="16028">MIDWVSIVRHSRRRFSNYMYAVPSKVRKKRRPKRLGAGQRVDSCSGGGAPFCGGCCWAHRKTRYSAEEELPPPPSPPQLKEVSALDGVPRPASTERILAETAAQHVILRDDLQQVGTALFLKRSFKLSVVYVRDCQPATCNFL</sequence>
<name>A0A067RFK5_ZOONE</name>
<evidence type="ECO:0000313" key="2">
    <source>
        <dbReference type="Proteomes" id="UP000027135"/>
    </source>
</evidence>
<dbReference type="InParanoid" id="A0A067RFK5"/>
<protein>
    <submittedName>
        <fullName evidence="1">Uncharacterized protein</fullName>
    </submittedName>
</protein>
<evidence type="ECO:0000313" key="1">
    <source>
        <dbReference type="EMBL" id="KDR17810.1"/>
    </source>
</evidence>
<gene>
    <name evidence="1" type="ORF">L798_08239</name>
</gene>
<dbReference type="OMA" id="RDICKCC"/>
<dbReference type="EMBL" id="KK852717">
    <property type="protein sequence ID" value="KDR17810.1"/>
    <property type="molecule type" value="Genomic_DNA"/>
</dbReference>